<keyword evidence="4" id="KW-0378">Hydrolase</keyword>
<organism evidence="4 5">
    <name type="scientific">Caballeronia temeraria</name>
    <dbReference type="NCBI Taxonomy" id="1777137"/>
    <lineage>
        <taxon>Bacteria</taxon>
        <taxon>Pseudomonadati</taxon>
        <taxon>Pseudomonadota</taxon>
        <taxon>Betaproteobacteria</taxon>
        <taxon>Burkholderiales</taxon>
        <taxon>Burkholderiaceae</taxon>
        <taxon>Caballeronia</taxon>
    </lineage>
</organism>
<dbReference type="STRING" id="1777137.AWB76_07674"/>
<keyword evidence="5" id="KW-1185">Reference proteome</keyword>
<dbReference type="AlphaFoldDB" id="A0A158DYF6"/>
<feature type="region of interest" description="Disordered" evidence="1">
    <location>
        <begin position="327"/>
        <end position="351"/>
    </location>
</feature>
<dbReference type="EMBL" id="FCOI02000063">
    <property type="protein sequence ID" value="SAK99226.1"/>
    <property type="molecule type" value="Genomic_DNA"/>
</dbReference>
<name>A0A158DYF6_9BURK</name>
<dbReference type="PANTHER" id="PTHR43798:SF24">
    <property type="entry name" value="CIS-3-ALKYL-4-ALKYLOXETAN-2-ONE DECARBOXYLASE"/>
    <property type="match status" value="1"/>
</dbReference>
<keyword evidence="2" id="KW-1133">Transmembrane helix</keyword>
<dbReference type="Gene3D" id="3.40.50.1820">
    <property type="entry name" value="alpha/beta hydrolase"/>
    <property type="match status" value="1"/>
</dbReference>
<dbReference type="GO" id="GO:0016020">
    <property type="term" value="C:membrane"/>
    <property type="evidence" value="ECO:0007669"/>
    <property type="project" value="TreeGrafter"/>
</dbReference>
<dbReference type="RefSeq" id="WP_082864631.1">
    <property type="nucleotide sequence ID" value="NZ_FCOI02000063.1"/>
</dbReference>
<evidence type="ECO:0000256" key="2">
    <source>
        <dbReference type="SAM" id="Phobius"/>
    </source>
</evidence>
<evidence type="ECO:0000313" key="4">
    <source>
        <dbReference type="EMBL" id="SAK99226.1"/>
    </source>
</evidence>
<dbReference type="InterPro" id="IPR000073">
    <property type="entry name" value="AB_hydrolase_1"/>
</dbReference>
<dbReference type="InterPro" id="IPR050266">
    <property type="entry name" value="AB_hydrolase_sf"/>
</dbReference>
<keyword evidence="2" id="KW-0472">Membrane</keyword>
<proteinExistence type="predicted"/>
<accession>A0A158DYF6</accession>
<gene>
    <name evidence="4" type="ORF">AWB76_07674</name>
</gene>
<evidence type="ECO:0000256" key="1">
    <source>
        <dbReference type="SAM" id="MobiDB-lite"/>
    </source>
</evidence>
<dbReference type="PRINTS" id="PR00111">
    <property type="entry name" value="ABHYDROLASE"/>
</dbReference>
<sequence>MGRALNKVPVPAKTIGALAAAATAAAVGALWVRHRARKAERDNPPVGRFVKVDGVPLHYVDKGEGPAVVLLHGNAVLLQDFIASGLIDRLAERHRVIAFDRPGFGFSGRPRDRLWTAQAQAAVIQQALTQVGVKRPVVLGHSWGTLVALNMAAGDAADLRGLVLVSGYYYPTVRADVALAAPAALPILGDVLRYTVSPLSGRLLFRRTVQIMFAPAPVPDDFFESVAREMVLRPVQIRAEAEDAAFMIPAAAQLSARYSDLKMPVSIFAGADDKVIDPEANSVRLHRAIPQSTLLVAPGAGHMVHYAISARIADTIEGMSAWPDGGLSDSDAAVGETSGTAESPPVTPAQA</sequence>
<dbReference type="PANTHER" id="PTHR43798">
    <property type="entry name" value="MONOACYLGLYCEROL LIPASE"/>
    <property type="match status" value="1"/>
</dbReference>
<reference evidence="5" key="1">
    <citation type="submission" date="2016-01" db="EMBL/GenBank/DDBJ databases">
        <authorList>
            <person name="Peeters Charlotte."/>
        </authorList>
    </citation>
    <scope>NUCLEOTIDE SEQUENCE [LARGE SCALE GENOMIC DNA]</scope>
</reference>
<evidence type="ECO:0000259" key="3">
    <source>
        <dbReference type="Pfam" id="PF00561"/>
    </source>
</evidence>
<dbReference type="OrthoDB" id="5853561at2"/>
<protein>
    <submittedName>
        <fullName evidence="4">Alpha/beta hydrolase fold protein</fullName>
    </submittedName>
</protein>
<feature type="domain" description="AB hydrolase-1" evidence="3">
    <location>
        <begin position="66"/>
        <end position="306"/>
    </location>
</feature>
<dbReference type="Proteomes" id="UP000054624">
    <property type="component" value="Unassembled WGS sequence"/>
</dbReference>
<dbReference type="Pfam" id="PF00561">
    <property type="entry name" value="Abhydrolase_1"/>
    <property type="match status" value="1"/>
</dbReference>
<dbReference type="InterPro" id="IPR029058">
    <property type="entry name" value="AB_hydrolase_fold"/>
</dbReference>
<keyword evidence="2" id="KW-0812">Transmembrane</keyword>
<evidence type="ECO:0000313" key="5">
    <source>
        <dbReference type="Proteomes" id="UP000054624"/>
    </source>
</evidence>
<dbReference type="SUPFAM" id="SSF53474">
    <property type="entry name" value="alpha/beta-Hydrolases"/>
    <property type="match status" value="1"/>
</dbReference>
<dbReference type="GO" id="GO:0016787">
    <property type="term" value="F:hydrolase activity"/>
    <property type="evidence" value="ECO:0007669"/>
    <property type="project" value="UniProtKB-KW"/>
</dbReference>
<feature type="transmembrane region" description="Helical" evidence="2">
    <location>
        <begin position="12"/>
        <end position="32"/>
    </location>
</feature>